<evidence type="ECO:0000313" key="5">
    <source>
        <dbReference type="Proteomes" id="UP000466864"/>
    </source>
</evidence>
<dbReference type="Pfam" id="PF00440">
    <property type="entry name" value="TetR_N"/>
    <property type="match status" value="1"/>
</dbReference>
<dbReference type="GO" id="GO:0003677">
    <property type="term" value="F:DNA binding"/>
    <property type="evidence" value="ECO:0007669"/>
    <property type="project" value="UniProtKB-UniRule"/>
</dbReference>
<reference evidence="4 5" key="1">
    <citation type="submission" date="2019-08" db="EMBL/GenBank/DDBJ databases">
        <title>In-depth cultivation of the pig gut microbiome towards novel bacterial diversity and tailored functional studies.</title>
        <authorList>
            <person name="Wylensek D."/>
            <person name="Hitch T.C.A."/>
            <person name="Clavel T."/>
        </authorList>
    </citation>
    <scope>NUCLEOTIDE SEQUENCE [LARGE SCALE GENOMIC DNA]</scope>
    <source>
        <strain evidence="4 5">Oil+RF-744-WCA-WT-13</strain>
    </source>
</reference>
<accession>A0A7X2P9P4</accession>
<feature type="domain" description="HTH tetR-type" evidence="3">
    <location>
        <begin position="4"/>
        <end position="64"/>
    </location>
</feature>
<dbReference type="Pfam" id="PF14278">
    <property type="entry name" value="TetR_C_8"/>
    <property type="match status" value="1"/>
</dbReference>
<evidence type="ECO:0000259" key="3">
    <source>
        <dbReference type="PROSITE" id="PS50977"/>
    </source>
</evidence>
<name>A0A7X2P9P4_9FIRM</name>
<sequence length="183" mass="21604">MKKKTTKELLADSFLELAEKRPINKITIANIVENCGVTQPTFYRYFKDKYDMIAWIYARQAGEFIGKIGEKGYLWKDTLLDGMRFYDENRKFMVNALKHTSGRDSFLFQMSEMNIRFIENEIREKLGVSECPKDLSAIVKMFCYGTNQFLYDWLTERSDLSYKQVADLMERSIPEVLRSFLCE</sequence>
<dbReference type="InterPro" id="IPR050624">
    <property type="entry name" value="HTH-type_Tx_Regulator"/>
</dbReference>
<dbReference type="InterPro" id="IPR039532">
    <property type="entry name" value="TetR_C_Firmicutes"/>
</dbReference>
<evidence type="ECO:0000256" key="1">
    <source>
        <dbReference type="ARBA" id="ARBA00023125"/>
    </source>
</evidence>
<protein>
    <submittedName>
        <fullName evidence="4">TetR family transcriptional regulator</fullName>
    </submittedName>
</protein>
<dbReference type="InterPro" id="IPR001647">
    <property type="entry name" value="HTH_TetR"/>
</dbReference>
<dbReference type="Gene3D" id="1.10.357.10">
    <property type="entry name" value="Tetracycline Repressor, domain 2"/>
    <property type="match status" value="1"/>
</dbReference>
<proteinExistence type="predicted"/>
<dbReference type="Proteomes" id="UP000466864">
    <property type="component" value="Unassembled WGS sequence"/>
</dbReference>
<dbReference type="EMBL" id="VUMV01000008">
    <property type="protein sequence ID" value="MST82756.1"/>
    <property type="molecule type" value="Genomic_DNA"/>
</dbReference>
<feature type="DNA-binding region" description="H-T-H motif" evidence="2">
    <location>
        <begin position="27"/>
        <end position="46"/>
    </location>
</feature>
<evidence type="ECO:0000313" key="4">
    <source>
        <dbReference type="EMBL" id="MST82756.1"/>
    </source>
</evidence>
<dbReference type="RefSeq" id="WP_154458667.1">
    <property type="nucleotide sequence ID" value="NZ_VUMV01000008.1"/>
</dbReference>
<dbReference type="InterPro" id="IPR009057">
    <property type="entry name" value="Homeodomain-like_sf"/>
</dbReference>
<dbReference type="PANTHER" id="PTHR43479">
    <property type="entry name" value="ACREF/ENVCD OPERON REPRESSOR-RELATED"/>
    <property type="match status" value="1"/>
</dbReference>
<gene>
    <name evidence="4" type="ORF">FYJ60_10560</name>
</gene>
<evidence type="ECO:0000256" key="2">
    <source>
        <dbReference type="PROSITE-ProRule" id="PRU00335"/>
    </source>
</evidence>
<dbReference type="PROSITE" id="PS50977">
    <property type="entry name" value="HTH_TETR_2"/>
    <property type="match status" value="1"/>
</dbReference>
<keyword evidence="5" id="KW-1185">Reference proteome</keyword>
<keyword evidence="1 2" id="KW-0238">DNA-binding</keyword>
<dbReference type="PANTHER" id="PTHR43479:SF11">
    <property type="entry name" value="ACREF_ENVCD OPERON REPRESSOR-RELATED"/>
    <property type="match status" value="1"/>
</dbReference>
<organism evidence="4 5">
    <name type="scientific">Bilifractor porci</name>
    <dbReference type="NCBI Taxonomy" id="2606636"/>
    <lineage>
        <taxon>Bacteria</taxon>
        <taxon>Bacillati</taxon>
        <taxon>Bacillota</taxon>
        <taxon>Clostridia</taxon>
        <taxon>Lachnospirales</taxon>
        <taxon>Lachnospiraceae</taxon>
        <taxon>Bilifractor</taxon>
    </lineage>
</organism>
<dbReference type="AlphaFoldDB" id="A0A7X2P9P4"/>
<comment type="caution">
    <text evidence="4">The sequence shown here is derived from an EMBL/GenBank/DDBJ whole genome shotgun (WGS) entry which is preliminary data.</text>
</comment>
<dbReference type="SUPFAM" id="SSF46689">
    <property type="entry name" value="Homeodomain-like"/>
    <property type="match status" value="1"/>
</dbReference>